<feature type="compositionally biased region" description="Basic and acidic residues" evidence="1">
    <location>
        <begin position="1"/>
        <end position="14"/>
    </location>
</feature>
<sequence length="635" mass="71670">MIDCRDFSFPEQRAKPLQRTVSRQNPGLSDGSTRMSTTMSISPGPPAKTVNPGNENVSEGIEEDEPGHTSPSNPSEDGSKVQWKTLLDVKDAEISRLKDTIVQLHKHFGQAIVETASAAYAKGRSNAVAEFNSVESFYPAPGRLYRRGAVVEDLPLTTSHQLNKWVVSMVHHSPEGVPGTISDKRPDNESPAEGDIVRNWEQKPAIPYNGDHVGSRPSWIYKNDTGTEQVDRLSDHKLISLPRIRQKPWVNEWEKESQAVATTTTSTASLGELPSSSSNAGPLTNRLIKKQTRNSRRHGHRQGQTPDTNIMALRGGILEVYEVASQSGHIANNESLRTSRDIHQGRSSEPDRSNSFLPRRDDNAATVYDESKELEGDGFLSPDDPRSPHGSYSHSMTWASKEQLTLVRFQKCMTNLRSMGCDKSPFISGDFMQWMDLMIHRRIAKFARGRLQIRLRQDELDVMRRALSHREDVDKVAEDFTALLSPKLIANSVRHKKSTVLMRDTAWICAYTDQPLTDWPPEKEFKKNGDNRAKFYPQQKRRLPSPRARKLHKCHYHRLQKDLKGIPTKGPGVPYVLRESNDKLANLNKDMRPKTDARGYTPHGYGGKPVLYDELDHFTQALIMEIDRSTLNAYE</sequence>
<evidence type="ECO:0000313" key="2">
    <source>
        <dbReference type="EMBL" id="KAK9783878.1"/>
    </source>
</evidence>
<feature type="region of interest" description="Disordered" evidence="1">
    <location>
        <begin position="332"/>
        <end position="395"/>
    </location>
</feature>
<accession>A0ABR2Y9V9</accession>
<feature type="compositionally biased region" description="Polar residues" evidence="1">
    <location>
        <begin position="19"/>
        <end position="41"/>
    </location>
</feature>
<dbReference type="Proteomes" id="UP001465668">
    <property type="component" value="Unassembled WGS sequence"/>
</dbReference>
<evidence type="ECO:0000313" key="3">
    <source>
        <dbReference type="Proteomes" id="UP001465668"/>
    </source>
</evidence>
<comment type="caution">
    <text evidence="2">The sequence shown here is derived from an EMBL/GenBank/DDBJ whole genome shotgun (WGS) entry which is preliminary data.</text>
</comment>
<name>A0ABR2Y9V9_9PEZI</name>
<reference evidence="2 3" key="1">
    <citation type="submission" date="2024-02" db="EMBL/GenBank/DDBJ databases">
        <title>First draft genome assembly of two strains of Seiridium cardinale.</title>
        <authorList>
            <person name="Emiliani G."/>
            <person name="Scali E."/>
        </authorList>
    </citation>
    <scope>NUCLEOTIDE SEQUENCE [LARGE SCALE GENOMIC DNA]</scope>
    <source>
        <strain evidence="2 3">BM-138-000479</strain>
    </source>
</reference>
<gene>
    <name evidence="2" type="ORF">SCAR479_00437</name>
</gene>
<feature type="region of interest" description="Disordered" evidence="1">
    <location>
        <begin position="255"/>
        <end position="310"/>
    </location>
</feature>
<feature type="compositionally biased region" description="Basic and acidic residues" evidence="1">
    <location>
        <begin position="337"/>
        <end position="375"/>
    </location>
</feature>
<proteinExistence type="predicted"/>
<organism evidence="2 3">
    <name type="scientific">Seiridium cardinale</name>
    <dbReference type="NCBI Taxonomy" id="138064"/>
    <lineage>
        <taxon>Eukaryota</taxon>
        <taxon>Fungi</taxon>
        <taxon>Dikarya</taxon>
        <taxon>Ascomycota</taxon>
        <taxon>Pezizomycotina</taxon>
        <taxon>Sordariomycetes</taxon>
        <taxon>Xylariomycetidae</taxon>
        <taxon>Amphisphaeriales</taxon>
        <taxon>Sporocadaceae</taxon>
        <taxon>Seiridium</taxon>
    </lineage>
</organism>
<evidence type="ECO:0000256" key="1">
    <source>
        <dbReference type="SAM" id="MobiDB-lite"/>
    </source>
</evidence>
<dbReference type="EMBL" id="JARVKM010000001">
    <property type="protein sequence ID" value="KAK9783878.1"/>
    <property type="molecule type" value="Genomic_DNA"/>
</dbReference>
<keyword evidence="3" id="KW-1185">Reference proteome</keyword>
<feature type="compositionally biased region" description="Basic residues" evidence="1">
    <location>
        <begin position="287"/>
        <end position="301"/>
    </location>
</feature>
<feature type="region of interest" description="Disordered" evidence="1">
    <location>
        <begin position="1"/>
        <end position="81"/>
    </location>
</feature>
<protein>
    <submittedName>
        <fullName evidence="2">Uncharacterized protein</fullName>
    </submittedName>
</protein>